<keyword evidence="1" id="KW-0472">Membrane</keyword>
<feature type="domain" description="Peptidase M56" evidence="2">
    <location>
        <begin position="78"/>
        <end position="262"/>
    </location>
</feature>
<dbReference type="PANTHER" id="PTHR34978">
    <property type="entry name" value="POSSIBLE SENSOR-TRANSDUCER PROTEIN BLAR"/>
    <property type="match status" value="1"/>
</dbReference>
<gene>
    <name evidence="3" type="primary">blaR1_4</name>
    <name evidence="3" type="ORF">TBK1r_47370</name>
</gene>
<dbReference type="EMBL" id="CP036432">
    <property type="protein sequence ID" value="QDV85721.1"/>
    <property type="molecule type" value="Genomic_DNA"/>
</dbReference>
<proteinExistence type="predicted"/>
<feature type="transmembrane region" description="Helical" evidence="1">
    <location>
        <begin position="80"/>
        <end position="101"/>
    </location>
</feature>
<evidence type="ECO:0000256" key="1">
    <source>
        <dbReference type="SAM" id="Phobius"/>
    </source>
</evidence>
<evidence type="ECO:0000313" key="4">
    <source>
        <dbReference type="Proteomes" id="UP000318081"/>
    </source>
</evidence>
<feature type="transmembrane region" description="Helical" evidence="1">
    <location>
        <begin position="40"/>
        <end position="60"/>
    </location>
</feature>
<feature type="transmembrane region" description="Helical" evidence="1">
    <location>
        <begin position="305"/>
        <end position="323"/>
    </location>
</feature>
<protein>
    <submittedName>
        <fullName evidence="3">Regulatory protein BlaR1</fullName>
    </submittedName>
</protein>
<dbReference type="RefSeq" id="WP_145215823.1">
    <property type="nucleotide sequence ID" value="NZ_CP036432.1"/>
</dbReference>
<evidence type="ECO:0000259" key="2">
    <source>
        <dbReference type="Pfam" id="PF05569"/>
    </source>
</evidence>
<keyword evidence="1" id="KW-1133">Transmembrane helix</keyword>
<sequence length="372" mass="41773">MSSAFVFEVGLALCLQISIVVLGTIALQRLTNSTRMQCRLWTMCFVAILGLTAVALLLPHRRILAFPSISGAATVRIMTWQAWIVTGLVISWLSGTVVSLARRGIRYWVLLKFFDLNCQTLSSGQLDSLPLDVEGADKRFIMGNRQLRHLQIMACDRIAGPFCWQLHRPVIVLPQQLLKEDTASLRHVLLHELEHLRTQHPMQLFLQGTCSTIFWFHPLVWWAAQRAELTREFLCDEVAALEGGSVSGYLRTVVKIAEGCRSSSCSAPEVGTLGFGNRESALVRRSNRLVKLASEATYVNPFRSMMAFSTMIAIIIAVNFLWLPVNAAASTRSEWSPWPSWSAKVLHDVGFSARDFELFDERSQLGQELHDD</sequence>
<dbReference type="InterPro" id="IPR052173">
    <property type="entry name" value="Beta-lactam_resp_regulator"/>
</dbReference>
<dbReference type="PANTHER" id="PTHR34978:SF3">
    <property type="entry name" value="SLR0241 PROTEIN"/>
    <property type="match status" value="1"/>
</dbReference>
<dbReference type="Pfam" id="PF05569">
    <property type="entry name" value="Peptidase_M56"/>
    <property type="match status" value="1"/>
</dbReference>
<dbReference type="CDD" id="cd07341">
    <property type="entry name" value="M56_BlaR1_MecR1_like"/>
    <property type="match status" value="1"/>
</dbReference>
<organism evidence="3 4">
    <name type="scientific">Stieleria magnilauensis</name>
    <dbReference type="NCBI Taxonomy" id="2527963"/>
    <lineage>
        <taxon>Bacteria</taxon>
        <taxon>Pseudomonadati</taxon>
        <taxon>Planctomycetota</taxon>
        <taxon>Planctomycetia</taxon>
        <taxon>Pirellulales</taxon>
        <taxon>Pirellulaceae</taxon>
        <taxon>Stieleria</taxon>
    </lineage>
</organism>
<keyword evidence="1" id="KW-0812">Transmembrane</keyword>
<name>A0ABX5XVB8_9BACT</name>
<dbReference type="Proteomes" id="UP000318081">
    <property type="component" value="Chromosome"/>
</dbReference>
<reference evidence="3 4" key="1">
    <citation type="submission" date="2019-02" db="EMBL/GenBank/DDBJ databases">
        <title>Deep-cultivation of Planctomycetes and their phenomic and genomic characterization uncovers novel biology.</title>
        <authorList>
            <person name="Wiegand S."/>
            <person name="Jogler M."/>
            <person name="Boedeker C."/>
            <person name="Pinto D."/>
            <person name="Vollmers J."/>
            <person name="Rivas-Marin E."/>
            <person name="Kohn T."/>
            <person name="Peeters S.H."/>
            <person name="Heuer A."/>
            <person name="Rast P."/>
            <person name="Oberbeckmann S."/>
            <person name="Bunk B."/>
            <person name="Jeske O."/>
            <person name="Meyerdierks A."/>
            <person name="Storesund J.E."/>
            <person name="Kallscheuer N."/>
            <person name="Luecker S."/>
            <person name="Lage O.M."/>
            <person name="Pohl T."/>
            <person name="Merkel B.J."/>
            <person name="Hornburger P."/>
            <person name="Mueller R.-W."/>
            <person name="Bruemmer F."/>
            <person name="Labrenz M."/>
            <person name="Spormann A.M."/>
            <person name="Op den Camp H."/>
            <person name="Overmann J."/>
            <person name="Amann R."/>
            <person name="Jetten M.S.M."/>
            <person name="Mascher T."/>
            <person name="Medema M.H."/>
            <person name="Devos D.P."/>
            <person name="Kaster A.-K."/>
            <person name="Ovreas L."/>
            <person name="Rohde M."/>
            <person name="Galperin M.Y."/>
            <person name="Jogler C."/>
        </authorList>
    </citation>
    <scope>NUCLEOTIDE SEQUENCE [LARGE SCALE GENOMIC DNA]</scope>
    <source>
        <strain evidence="3 4">TBK1r</strain>
    </source>
</reference>
<evidence type="ECO:0000313" key="3">
    <source>
        <dbReference type="EMBL" id="QDV85721.1"/>
    </source>
</evidence>
<feature type="transmembrane region" description="Helical" evidence="1">
    <location>
        <begin position="6"/>
        <end position="28"/>
    </location>
</feature>
<dbReference type="InterPro" id="IPR008756">
    <property type="entry name" value="Peptidase_M56"/>
</dbReference>
<keyword evidence="4" id="KW-1185">Reference proteome</keyword>
<accession>A0ABX5XVB8</accession>